<dbReference type="PROSITE" id="PS50102">
    <property type="entry name" value="RRM"/>
    <property type="match status" value="1"/>
</dbReference>
<dbReference type="PANTHER" id="PTHR15528">
    <property type="entry name" value="PEROXISOME PROLIFERATOR ACTIVATED RECEPTOR GAMMA COACTIVATOR 1 PGC-1 -RELATED"/>
    <property type="match status" value="1"/>
</dbReference>
<proteinExistence type="predicted"/>
<dbReference type="PANTHER" id="PTHR15528:SF11">
    <property type="entry name" value="FI18188P1"/>
    <property type="match status" value="1"/>
</dbReference>
<keyword evidence="3 8" id="KW-0694">RNA-binding</keyword>
<feature type="compositionally biased region" description="Basic residues" evidence="9">
    <location>
        <begin position="425"/>
        <end position="437"/>
    </location>
</feature>
<evidence type="ECO:0000256" key="7">
    <source>
        <dbReference type="ARBA" id="ARBA00023242"/>
    </source>
</evidence>
<dbReference type="InterPro" id="IPR034605">
    <property type="entry name" value="PGC-1"/>
</dbReference>
<evidence type="ECO:0000256" key="8">
    <source>
        <dbReference type="PROSITE-ProRule" id="PRU00176"/>
    </source>
</evidence>
<dbReference type="InterPro" id="IPR012677">
    <property type="entry name" value="Nucleotide-bd_a/b_plait_sf"/>
</dbReference>
<evidence type="ECO:0000256" key="9">
    <source>
        <dbReference type="SAM" id="MobiDB-lite"/>
    </source>
</evidence>
<feature type="compositionally biased region" description="Low complexity" evidence="9">
    <location>
        <begin position="398"/>
        <end position="424"/>
    </location>
</feature>
<dbReference type="EnsemblMetazoa" id="XM_024224887.1">
    <property type="protein sequence ID" value="XP_024080655.1"/>
    <property type="gene ID" value="LOC106662586"/>
</dbReference>
<evidence type="ECO:0000256" key="3">
    <source>
        <dbReference type="ARBA" id="ARBA00022884"/>
    </source>
</evidence>
<dbReference type="SUPFAM" id="SSF54928">
    <property type="entry name" value="RNA-binding domain, RBD"/>
    <property type="match status" value="1"/>
</dbReference>
<dbReference type="AlphaFoldDB" id="A0A8I6TIC7"/>
<protein>
    <recommendedName>
        <fullName evidence="10">RRM domain-containing protein</fullName>
    </recommendedName>
</protein>
<accession>A0A8I6TIC7</accession>
<evidence type="ECO:0000259" key="10">
    <source>
        <dbReference type="PROSITE" id="PS50102"/>
    </source>
</evidence>
<dbReference type="GO" id="GO:0003712">
    <property type="term" value="F:transcription coregulator activity"/>
    <property type="evidence" value="ECO:0007669"/>
    <property type="project" value="InterPro"/>
</dbReference>
<dbReference type="GO" id="GO:0045944">
    <property type="term" value="P:positive regulation of transcription by RNA polymerase II"/>
    <property type="evidence" value="ECO:0007669"/>
    <property type="project" value="TreeGrafter"/>
</dbReference>
<sequence length="600" mass="70201">MEAGFVNQHDEYFSSDIYDQSNGFESENSIFNGLMGDFALEPTKENWNYGESTRCTKDNKEDFQKTFQDWENHITNLQQCKEEDTTLKVIDSGIELLYESVSENLPDIFGPGLKSISANHENQASKPFNLGNVFSQEASLQSDRFGAFQPSDLGPDNYEIVEITIEEDNLINPTPHLDQYTKVDQVQNVETKQFDLATQPVTLETKEKENNKSTDLLPKEVIDRIKVKPGESLLRINHFEIKQEDDFTNKNEDCQVPKVEIKNEKQESSFDLNDHESVVVKEENIDIQESIIVKQEPKKKKLNLEEYRSRRKNITTPNTHHIPEIKIENSDCNSMRVMVNVEVQTHTDREENITKDRSRQRQRYRRSSTSSSSSSVASKSRRHRRKSRRRRYSRGSRQRSSWSSSRSRSRSKSSSTSISSLSNRSHSRSSKRYRRSRSRSDYRRSSHNRSRYSSERSYRKHDDWSPVEKQKQIEERRVVYVGQIAEGTTKAQLRERFQKFGPIVDISLHFRERGDNYGFVTFMFKIDAYDAVEHGNDDPFEQRYDICFGGRRAFCKQRYADLDSIPQTYNNPYQNSRSCDSFDTLLREAQETLRKKQKIV</sequence>
<comment type="subcellular location">
    <subcellularLocation>
        <location evidence="1">Nucleus</location>
    </subcellularLocation>
</comment>
<dbReference type="Pfam" id="PF00076">
    <property type="entry name" value="RRM_1"/>
    <property type="match status" value="1"/>
</dbReference>
<feature type="region of interest" description="Disordered" evidence="9">
    <location>
        <begin position="345"/>
        <end position="469"/>
    </location>
</feature>
<keyword evidence="5" id="KW-0010">Activator</keyword>
<feature type="domain" description="RRM" evidence="10">
    <location>
        <begin position="477"/>
        <end position="552"/>
    </location>
</feature>
<dbReference type="Gene3D" id="3.30.70.330">
    <property type="match status" value="1"/>
</dbReference>
<dbReference type="RefSeq" id="XP_024080655.1">
    <property type="nucleotide sequence ID" value="XM_024224887.1"/>
</dbReference>
<keyword evidence="2" id="KW-0597">Phosphoprotein</keyword>
<organism evidence="11 12">
    <name type="scientific">Cimex lectularius</name>
    <name type="common">Bed bug</name>
    <name type="synonym">Acanthia lectularia</name>
    <dbReference type="NCBI Taxonomy" id="79782"/>
    <lineage>
        <taxon>Eukaryota</taxon>
        <taxon>Metazoa</taxon>
        <taxon>Ecdysozoa</taxon>
        <taxon>Arthropoda</taxon>
        <taxon>Hexapoda</taxon>
        <taxon>Insecta</taxon>
        <taxon>Pterygota</taxon>
        <taxon>Neoptera</taxon>
        <taxon>Paraneoptera</taxon>
        <taxon>Hemiptera</taxon>
        <taxon>Heteroptera</taxon>
        <taxon>Panheteroptera</taxon>
        <taxon>Cimicomorpha</taxon>
        <taxon>Cimicidae</taxon>
        <taxon>Cimex</taxon>
    </lineage>
</organism>
<feature type="compositionally biased region" description="Basic and acidic residues" evidence="9">
    <location>
        <begin position="345"/>
        <end position="359"/>
    </location>
</feature>
<evidence type="ECO:0000256" key="1">
    <source>
        <dbReference type="ARBA" id="ARBA00004123"/>
    </source>
</evidence>
<feature type="compositionally biased region" description="Low complexity" evidence="9">
    <location>
        <begin position="367"/>
        <end position="378"/>
    </location>
</feature>
<dbReference type="GeneID" id="106662586"/>
<dbReference type="Proteomes" id="UP000494040">
    <property type="component" value="Unassembled WGS sequence"/>
</dbReference>
<keyword evidence="4" id="KW-0805">Transcription regulation</keyword>
<evidence type="ECO:0000256" key="4">
    <source>
        <dbReference type="ARBA" id="ARBA00023015"/>
    </source>
</evidence>
<evidence type="ECO:0000256" key="5">
    <source>
        <dbReference type="ARBA" id="ARBA00023159"/>
    </source>
</evidence>
<evidence type="ECO:0000313" key="12">
    <source>
        <dbReference type="Proteomes" id="UP000494040"/>
    </source>
</evidence>
<evidence type="ECO:0000256" key="6">
    <source>
        <dbReference type="ARBA" id="ARBA00023163"/>
    </source>
</evidence>
<dbReference type="SMART" id="SM00360">
    <property type="entry name" value="RRM"/>
    <property type="match status" value="1"/>
</dbReference>
<feature type="compositionally biased region" description="Basic and acidic residues" evidence="9">
    <location>
        <begin position="452"/>
        <end position="469"/>
    </location>
</feature>
<name>A0A8I6TIC7_CIMLE</name>
<keyword evidence="7" id="KW-0539">Nucleus</keyword>
<keyword evidence="12" id="KW-1185">Reference proteome</keyword>
<evidence type="ECO:0000256" key="2">
    <source>
        <dbReference type="ARBA" id="ARBA00022553"/>
    </source>
</evidence>
<dbReference type="GO" id="GO:0003723">
    <property type="term" value="F:RNA binding"/>
    <property type="evidence" value="ECO:0007669"/>
    <property type="project" value="UniProtKB-UniRule"/>
</dbReference>
<keyword evidence="6" id="KW-0804">Transcription</keyword>
<feature type="compositionally biased region" description="Basic residues" evidence="9">
    <location>
        <begin position="379"/>
        <end position="397"/>
    </location>
</feature>
<dbReference type="OrthoDB" id="10047851at2759"/>
<dbReference type="InterPro" id="IPR000504">
    <property type="entry name" value="RRM_dom"/>
</dbReference>
<dbReference type="InterPro" id="IPR035979">
    <property type="entry name" value="RBD_domain_sf"/>
</dbReference>
<reference evidence="11" key="1">
    <citation type="submission" date="2022-01" db="UniProtKB">
        <authorList>
            <consortium name="EnsemblMetazoa"/>
        </authorList>
    </citation>
    <scope>IDENTIFICATION</scope>
</reference>
<evidence type="ECO:0000313" key="11">
    <source>
        <dbReference type="EnsemblMetazoa" id="XP_024080655.1"/>
    </source>
</evidence>
<dbReference type="GO" id="GO:0005634">
    <property type="term" value="C:nucleus"/>
    <property type="evidence" value="ECO:0007669"/>
    <property type="project" value="UniProtKB-SubCell"/>
</dbReference>